<dbReference type="NCBIfam" id="NF004492">
    <property type="entry name" value="PRK05834.1"/>
    <property type="match status" value="1"/>
</dbReference>
<comment type="caution">
    <text evidence="4">The sequence shown here is derived from an EMBL/GenBank/DDBJ whole genome shotgun (WGS) entry which is preliminary data.</text>
</comment>
<keyword evidence="2" id="KW-0456">Lyase</keyword>
<proteinExistence type="predicted"/>
<evidence type="ECO:0000256" key="1">
    <source>
        <dbReference type="ARBA" id="ARBA00022723"/>
    </source>
</evidence>
<feature type="domain" description="Class II aldolase/adducin N-terminal" evidence="3">
    <location>
        <begin position="14"/>
        <end position="192"/>
    </location>
</feature>
<evidence type="ECO:0000259" key="3">
    <source>
        <dbReference type="SMART" id="SM01007"/>
    </source>
</evidence>
<accession>A0A3D8I8T5</accession>
<dbReference type="PANTHER" id="PTHR22789">
    <property type="entry name" value="FUCULOSE PHOSPHATE ALDOLASE"/>
    <property type="match status" value="1"/>
</dbReference>
<dbReference type="InterPro" id="IPR036409">
    <property type="entry name" value="Aldolase_II/adducin_N_sf"/>
</dbReference>
<dbReference type="Gene3D" id="3.40.225.10">
    <property type="entry name" value="Class II aldolase/adducin N-terminal domain"/>
    <property type="match status" value="1"/>
</dbReference>
<dbReference type="Pfam" id="PF00596">
    <property type="entry name" value="Aldolase_II"/>
    <property type="match status" value="1"/>
</dbReference>
<evidence type="ECO:0000313" key="4">
    <source>
        <dbReference type="EMBL" id="RDU61184.1"/>
    </source>
</evidence>
<reference evidence="4 5" key="1">
    <citation type="submission" date="2018-04" db="EMBL/GenBank/DDBJ databases">
        <title>Novel Campyloabacter and Helicobacter Species and Strains.</title>
        <authorList>
            <person name="Mannion A.J."/>
            <person name="Shen Z."/>
            <person name="Fox J.G."/>
        </authorList>
    </citation>
    <scope>NUCLEOTIDE SEQUENCE [LARGE SCALE GENOMIC DNA]</scope>
    <source>
        <strain evidence="4 5">MIT 98-6070</strain>
    </source>
</reference>
<dbReference type="InterPro" id="IPR050197">
    <property type="entry name" value="Aldolase_class_II_sugar_metab"/>
</dbReference>
<evidence type="ECO:0000256" key="2">
    <source>
        <dbReference type="ARBA" id="ARBA00023239"/>
    </source>
</evidence>
<dbReference type="EMBL" id="NXLR01000001">
    <property type="protein sequence ID" value="RDU61184.1"/>
    <property type="molecule type" value="Genomic_DNA"/>
</dbReference>
<dbReference type="GO" id="GO:0005829">
    <property type="term" value="C:cytosol"/>
    <property type="evidence" value="ECO:0007669"/>
    <property type="project" value="TreeGrafter"/>
</dbReference>
<dbReference type="GO" id="GO:0019323">
    <property type="term" value="P:pentose catabolic process"/>
    <property type="evidence" value="ECO:0007669"/>
    <property type="project" value="TreeGrafter"/>
</dbReference>
<dbReference type="PANTHER" id="PTHR22789:SF0">
    <property type="entry name" value="3-OXO-TETRONATE 4-PHOSPHATE DECARBOXYLASE-RELATED"/>
    <property type="match status" value="1"/>
</dbReference>
<gene>
    <name evidence="4" type="ORF">CQA63_00820</name>
</gene>
<dbReference type="RefSeq" id="WP_104699279.1">
    <property type="nucleotide sequence ID" value="NZ_FZPP01000003.1"/>
</dbReference>
<dbReference type="Proteomes" id="UP000256599">
    <property type="component" value="Unassembled WGS sequence"/>
</dbReference>
<dbReference type="SMART" id="SM01007">
    <property type="entry name" value="Aldolase_II"/>
    <property type="match status" value="1"/>
</dbReference>
<keyword evidence="1" id="KW-0479">Metal-binding</keyword>
<dbReference type="SUPFAM" id="SSF53639">
    <property type="entry name" value="AraD/HMP-PK domain-like"/>
    <property type="match status" value="1"/>
</dbReference>
<organism evidence="4 5">
    <name type="scientific">Helicobacter marmotae</name>
    <dbReference type="NCBI Taxonomy" id="152490"/>
    <lineage>
        <taxon>Bacteria</taxon>
        <taxon>Pseudomonadati</taxon>
        <taxon>Campylobacterota</taxon>
        <taxon>Epsilonproteobacteria</taxon>
        <taxon>Campylobacterales</taxon>
        <taxon>Helicobacteraceae</taxon>
        <taxon>Helicobacter</taxon>
    </lineage>
</organism>
<dbReference type="OrthoDB" id="5344510at2"/>
<sequence length="209" mass="24273">MNIHTSQINNELISDIASISLSMFRKNFFGIFHGAISARVSKNRFLINKQHAIFDNLNADSMIMLYHKQDYRWNEASLHAPIHAAIYKDFSEAKFIAYAMPPYLVSYTLKYSILKPKDYFGYKFLAPSIEVFDPKDYETWADRADTDIPRYFKEHSHCFMLIKGYGAYVYARDLYTLAKIIALIENSCKVAHYNADLGEIFQASPKYDI</sequence>
<protein>
    <recommendedName>
        <fullName evidence="3">Class II aldolase/adducin N-terminal domain-containing protein</fullName>
    </recommendedName>
</protein>
<name>A0A3D8I8T5_9HELI</name>
<dbReference type="AlphaFoldDB" id="A0A3D8I8T5"/>
<dbReference type="InterPro" id="IPR001303">
    <property type="entry name" value="Aldolase_II/adducin_N"/>
</dbReference>
<evidence type="ECO:0000313" key="5">
    <source>
        <dbReference type="Proteomes" id="UP000256599"/>
    </source>
</evidence>
<dbReference type="GO" id="GO:0046872">
    <property type="term" value="F:metal ion binding"/>
    <property type="evidence" value="ECO:0007669"/>
    <property type="project" value="UniProtKB-KW"/>
</dbReference>
<dbReference type="GO" id="GO:0016832">
    <property type="term" value="F:aldehyde-lyase activity"/>
    <property type="evidence" value="ECO:0007669"/>
    <property type="project" value="TreeGrafter"/>
</dbReference>
<keyword evidence="5" id="KW-1185">Reference proteome</keyword>